<dbReference type="PANTHER" id="PTHR14636">
    <property type="entry name" value="TPA-INDUCED TRANSMEMBRANE PROTEIN"/>
    <property type="match status" value="1"/>
</dbReference>
<sequence length="254" mass="27806">MTTDFEMQAFKTNGSDAVGRSLTTGNGANHAYRCRDEGSVLLSAQRNGHSGETMPSGCVTAEAFAGSKESAAHKVKRELSEAVCGKVRLWMLLVLLPVVIVAVVLISLGVCSAIHEDTDEKFNRSSFRVARLFNGSFSLPGLTFTEDLLSLSSNQSRALTGDLQGKLSDVYRSSPALGRYFSKAEIYALRPGSVIAEYQLTFVMPEEHQEQLRSFTLSREMVYNVLRQFLYDQEGRGASPSSALYIDPVSLKLS</sequence>
<evidence type="ECO:0000313" key="3">
    <source>
        <dbReference type="Ensembl" id="ENSHCOP00000022635.1"/>
    </source>
</evidence>
<accession>A0A3Q2YUN3</accession>
<dbReference type="OMA" id="GFMKYMM"/>
<proteinExistence type="predicted"/>
<keyword evidence="1" id="KW-0812">Transmembrane</keyword>
<dbReference type="CTD" id="110437884"/>
<dbReference type="InterPro" id="IPR000082">
    <property type="entry name" value="SEA_dom"/>
</dbReference>
<feature type="domain" description="SEA" evidence="2">
    <location>
        <begin position="129"/>
        <end position="254"/>
    </location>
</feature>
<evidence type="ECO:0000256" key="1">
    <source>
        <dbReference type="SAM" id="Phobius"/>
    </source>
</evidence>
<dbReference type="Ensembl" id="ENSHCOT00000000570.1">
    <property type="protein sequence ID" value="ENSHCOP00000022635.1"/>
    <property type="gene ID" value="ENSHCOG00000010495.1"/>
</dbReference>
<dbReference type="GeneTree" id="ENSGT00940000168248"/>
<dbReference type="PANTHER" id="PTHR14636:SF1">
    <property type="entry name" value="TPA-INDUCED TRANSMEMBRANE PROTEIN"/>
    <property type="match status" value="1"/>
</dbReference>
<protein>
    <recommendedName>
        <fullName evidence="2">SEA domain-containing protein</fullName>
    </recommendedName>
</protein>
<reference evidence="3" key="2">
    <citation type="submission" date="2025-09" db="UniProtKB">
        <authorList>
            <consortium name="Ensembl"/>
        </authorList>
    </citation>
    <scope>IDENTIFICATION</scope>
</reference>
<keyword evidence="1" id="KW-1133">Transmembrane helix</keyword>
<dbReference type="OrthoDB" id="8879801at2759"/>
<name>A0A3Q2YUN3_HIPCM</name>
<evidence type="ECO:0000259" key="2">
    <source>
        <dbReference type="PROSITE" id="PS50024"/>
    </source>
</evidence>
<dbReference type="SUPFAM" id="SSF82671">
    <property type="entry name" value="SEA domain"/>
    <property type="match status" value="1"/>
</dbReference>
<dbReference type="Pfam" id="PF01390">
    <property type="entry name" value="SEA"/>
    <property type="match status" value="1"/>
</dbReference>
<feature type="transmembrane region" description="Helical" evidence="1">
    <location>
        <begin position="89"/>
        <end position="114"/>
    </location>
</feature>
<dbReference type="GeneID" id="109526219"/>
<dbReference type="Proteomes" id="UP000264820">
    <property type="component" value="Unplaced"/>
</dbReference>
<organism evidence="3 4">
    <name type="scientific">Hippocampus comes</name>
    <name type="common">Tiger tail seahorse</name>
    <dbReference type="NCBI Taxonomy" id="109280"/>
    <lineage>
        <taxon>Eukaryota</taxon>
        <taxon>Metazoa</taxon>
        <taxon>Chordata</taxon>
        <taxon>Craniata</taxon>
        <taxon>Vertebrata</taxon>
        <taxon>Euteleostomi</taxon>
        <taxon>Actinopterygii</taxon>
        <taxon>Neopterygii</taxon>
        <taxon>Teleostei</taxon>
        <taxon>Neoteleostei</taxon>
        <taxon>Acanthomorphata</taxon>
        <taxon>Syngnathiaria</taxon>
        <taxon>Syngnathiformes</taxon>
        <taxon>Syngnathoidei</taxon>
        <taxon>Syngnathidae</taxon>
        <taxon>Hippocampus</taxon>
    </lineage>
</organism>
<dbReference type="InterPro" id="IPR036364">
    <property type="entry name" value="SEA_dom_sf"/>
</dbReference>
<keyword evidence="4" id="KW-1185">Reference proteome</keyword>
<reference evidence="3" key="1">
    <citation type="submission" date="2025-08" db="UniProtKB">
        <authorList>
            <consortium name="Ensembl"/>
        </authorList>
    </citation>
    <scope>IDENTIFICATION</scope>
</reference>
<dbReference type="Gene3D" id="3.30.70.960">
    <property type="entry name" value="SEA domain"/>
    <property type="match status" value="1"/>
</dbReference>
<keyword evidence="1" id="KW-0472">Membrane</keyword>
<dbReference type="InterPro" id="IPR033223">
    <property type="entry name" value="TTMP"/>
</dbReference>
<evidence type="ECO:0000313" key="4">
    <source>
        <dbReference type="Proteomes" id="UP000264820"/>
    </source>
</evidence>
<dbReference type="RefSeq" id="XP_019742930.1">
    <property type="nucleotide sequence ID" value="XM_019887371.1"/>
</dbReference>
<dbReference type="RefSeq" id="XP_019742931.1">
    <property type="nucleotide sequence ID" value="XM_019887372.1"/>
</dbReference>
<dbReference type="PROSITE" id="PS50024">
    <property type="entry name" value="SEA"/>
    <property type="match status" value="1"/>
</dbReference>
<dbReference type="AlphaFoldDB" id="A0A3Q2YUN3"/>